<feature type="region of interest" description="Disordered" evidence="11">
    <location>
        <begin position="602"/>
        <end position="631"/>
    </location>
</feature>
<keyword evidence="6 10" id="KW-0067">ATP-binding</keyword>
<dbReference type="Pfam" id="PF00122">
    <property type="entry name" value="E1-E2_ATPase"/>
    <property type="match status" value="1"/>
</dbReference>
<dbReference type="GO" id="GO:0005524">
    <property type="term" value="F:ATP binding"/>
    <property type="evidence" value="ECO:0007669"/>
    <property type="project" value="UniProtKB-UniRule"/>
</dbReference>
<feature type="transmembrane region" description="Helical" evidence="10">
    <location>
        <begin position="247"/>
        <end position="266"/>
    </location>
</feature>
<dbReference type="SFLD" id="SFLDG00002">
    <property type="entry name" value="C1.7:_P-type_atpase_like"/>
    <property type="match status" value="1"/>
</dbReference>
<dbReference type="Proteomes" id="UP000027222">
    <property type="component" value="Unassembled WGS sequence"/>
</dbReference>
<dbReference type="SUPFAM" id="SSF55008">
    <property type="entry name" value="HMA, heavy metal-associated domain"/>
    <property type="match status" value="1"/>
</dbReference>
<dbReference type="Gene3D" id="3.40.50.1000">
    <property type="entry name" value="HAD superfamily/HAD-like"/>
    <property type="match status" value="1"/>
</dbReference>
<feature type="domain" description="HMA" evidence="12">
    <location>
        <begin position="24"/>
        <end position="89"/>
    </location>
</feature>
<dbReference type="GO" id="GO:0016020">
    <property type="term" value="C:membrane"/>
    <property type="evidence" value="ECO:0007669"/>
    <property type="project" value="UniProtKB-SubCell"/>
</dbReference>
<organism evidence="13 14">
    <name type="scientific">Galerina marginata (strain CBS 339.88)</name>
    <dbReference type="NCBI Taxonomy" id="685588"/>
    <lineage>
        <taxon>Eukaryota</taxon>
        <taxon>Fungi</taxon>
        <taxon>Dikarya</taxon>
        <taxon>Basidiomycota</taxon>
        <taxon>Agaricomycotina</taxon>
        <taxon>Agaricomycetes</taxon>
        <taxon>Agaricomycetidae</taxon>
        <taxon>Agaricales</taxon>
        <taxon>Agaricineae</taxon>
        <taxon>Strophariaceae</taxon>
        <taxon>Galerina</taxon>
    </lineage>
</organism>
<feature type="transmembrane region" description="Helical" evidence="10">
    <location>
        <begin position="337"/>
        <end position="355"/>
    </location>
</feature>
<dbReference type="EMBL" id="KL142368">
    <property type="protein sequence ID" value="KDR84367.1"/>
    <property type="molecule type" value="Genomic_DNA"/>
</dbReference>
<evidence type="ECO:0000256" key="7">
    <source>
        <dbReference type="ARBA" id="ARBA00022967"/>
    </source>
</evidence>
<dbReference type="InterPro" id="IPR018303">
    <property type="entry name" value="ATPase_P-typ_P_site"/>
</dbReference>
<dbReference type="InterPro" id="IPR027256">
    <property type="entry name" value="P-typ_ATPase_IB"/>
</dbReference>
<dbReference type="GO" id="GO:0016887">
    <property type="term" value="F:ATP hydrolysis activity"/>
    <property type="evidence" value="ECO:0007669"/>
    <property type="project" value="InterPro"/>
</dbReference>
<keyword evidence="5 10" id="KW-0547">Nucleotide-binding</keyword>
<gene>
    <name evidence="13" type="ORF">GALMADRAFT_56340</name>
</gene>
<dbReference type="Pfam" id="PF00403">
    <property type="entry name" value="HMA"/>
    <property type="match status" value="1"/>
</dbReference>
<dbReference type="InterPro" id="IPR023299">
    <property type="entry name" value="ATPase_P-typ_cyto_dom_N"/>
</dbReference>
<feature type="transmembrane region" description="Helical" evidence="10">
    <location>
        <begin position="913"/>
        <end position="935"/>
    </location>
</feature>
<dbReference type="PROSITE" id="PS00154">
    <property type="entry name" value="ATPASE_E1_E2"/>
    <property type="match status" value="1"/>
</dbReference>
<evidence type="ECO:0000256" key="4">
    <source>
        <dbReference type="ARBA" id="ARBA00022723"/>
    </source>
</evidence>
<dbReference type="PRINTS" id="PR00119">
    <property type="entry name" value="CATATPASE"/>
</dbReference>
<dbReference type="InterPro" id="IPR008250">
    <property type="entry name" value="ATPase_P-typ_transduc_dom_A_sf"/>
</dbReference>
<keyword evidence="14" id="KW-1185">Reference proteome</keyword>
<evidence type="ECO:0000259" key="12">
    <source>
        <dbReference type="PROSITE" id="PS50846"/>
    </source>
</evidence>
<reference evidence="14" key="1">
    <citation type="journal article" date="2014" name="Proc. Natl. Acad. Sci. U.S.A.">
        <title>Extensive sampling of basidiomycete genomes demonstrates inadequacy of the white-rot/brown-rot paradigm for wood decay fungi.</title>
        <authorList>
            <person name="Riley R."/>
            <person name="Salamov A.A."/>
            <person name="Brown D.W."/>
            <person name="Nagy L.G."/>
            <person name="Floudas D."/>
            <person name="Held B.W."/>
            <person name="Levasseur A."/>
            <person name="Lombard V."/>
            <person name="Morin E."/>
            <person name="Otillar R."/>
            <person name="Lindquist E.A."/>
            <person name="Sun H."/>
            <person name="LaButti K.M."/>
            <person name="Schmutz J."/>
            <person name="Jabbour D."/>
            <person name="Luo H."/>
            <person name="Baker S.E."/>
            <person name="Pisabarro A.G."/>
            <person name="Walton J.D."/>
            <person name="Blanchette R.A."/>
            <person name="Henrissat B."/>
            <person name="Martin F."/>
            <person name="Cullen D."/>
            <person name="Hibbett D.S."/>
            <person name="Grigoriev I.V."/>
        </authorList>
    </citation>
    <scope>NUCLEOTIDE SEQUENCE [LARGE SCALE GENOMIC DNA]</scope>
    <source>
        <strain evidence="14">CBS 339.88</strain>
    </source>
</reference>
<accession>A0A067TPW6</accession>
<dbReference type="InterPro" id="IPR059000">
    <property type="entry name" value="ATPase_P-type_domA"/>
</dbReference>
<evidence type="ECO:0000313" key="14">
    <source>
        <dbReference type="Proteomes" id="UP000027222"/>
    </source>
</evidence>
<dbReference type="Gene3D" id="3.40.1110.10">
    <property type="entry name" value="Calcium-transporting ATPase, cytoplasmic domain N"/>
    <property type="match status" value="1"/>
</dbReference>
<comment type="similarity">
    <text evidence="2 10">Belongs to the cation transport ATPase (P-type) (TC 3.A.3) family. Type IB subfamily.</text>
</comment>
<dbReference type="PANTHER" id="PTHR43520">
    <property type="entry name" value="ATP7, ISOFORM B"/>
    <property type="match status" value="1"/>
</dbReference>
<dbReference type="Gene3D" id="2.70.150.10">
    <property type="entry name" value="Calcium-transporting ATPase, cytoplasmic transduction domain A"/>
    <property type="match status" value="1"/>
</dbReference>
<feature type="transmembrane region" description="Helical" evidence="10">
    <location>
        <begin position="541"/>
        <end position="564"/>
    </location>
</feature>
<keyword evidence="4 10" id="KW-0479">Metal-binding</keyword>
<evidence type="ECO:0000313" key="13">
    <source>
        <dbReference type="EMBL" id="KDR84367.1"/>
    </source>
</evidence>
<evidence type="ECO:0000256" key="8">
    <source>
        <dbReference type="ARBA" id="ARBA00022989"/>
    </source>
</evidence>
<dbReference type="SUPFAM" id="SSF81660">
    <property type="entry name" value="Metal cation-transporting ATPase, ATP-binding domain N"/>
    <property type="match status" value="1"/>
</dbReference>
<dbReference type="CDD" id="cd02094">
    <property type="entry name" value="P-type_ATPase_Cu-like"/>
    <property type="match status" value="1"/>
</dbReference>
<dbReference type="InterPro" id="IPR023298">
    <property type="entry name" value="ATPase_P-typ_TM_dom_sf"/>
</dbReference>
<evidence type="ECO:0000256" key="11">
    <source>
        <dbReference type="SAM" id="MobiDB-lite"/>
    </source>
</evidence>
<evidence type="ECO:0000256" key="5">
    <source>
        <dbReference type="ARBA" id="ARBA00022741"/>
    </source>
</evidence>
<dbReference type="HOGENOM" id="CLU_001771_0_2_1"/>
<evidence type="ECO:0000256" key="3">
    <source>
        <dbReference type="ARBA" id="ARBA00022692"/>
    </source>
</evidence>
<dbReference type="SUPFAM" id="SSF56784">
    <property type="entry name" value="HAD-like"/>
    <property type="match status" value="1"/>
</dbReference>
<sequence length="985" mass="105793">MESAKPSKADDDSKVLQPPSEPLSSVQLAVGGMTCVACVRTITDAVSELEGVSEISVNQLGKSASAVVTRTSLVDSMVTLIEDIGYECQVISVTPISPAGTSRQVGSTRAVALEIKGMHRIFSPKDVIDTLEQFGPNLTVLKPHTSDPRNVLRLNYSPHAPEFTIRTILSAISAASPVEVSMWHPPSIDDLARIIYRREQKQLLLRLLIAVIVAIPIFIIGIVYMSLVKEDNPVRRYFDQSLWVGAVSRGEWVLFILATPVMFYSAEAFHRRSLQELWFLWRPASRASLATRFFRFGSMNLLISLGVSVAYFSSVVELAISASRSRTNTRVTSGSKTYFDSVVFLTMFLLIGRFIEAFSKHQAANAVTLLGKLRSSEALLVENILSSASSLEISTDLLELGDIVRIPPGATPPADGIVVSSEVTYFDEGSLTGESRNVAKSKGDEIFVGTINKLRVIDMRVEAIDGETMLEQVIDAVRQGQTKRAPIERIVDVVTSYFVPVVTAIAILTWVIWLSLGLSGILPPDTLSDSVGGWPIWSLEFAISVFVIACPCGIGLAAPTALLVGSGLAAKHGILTRGGGEAFQEASQIDVIVFDKTGTLTEGSEPKVTDEIIHSPSTEKDPGDDGNKTSKWSGQVAGVVLQLASGSSHPLCVSLRNHFHGHPSSTVIGSDIEELPGCGMKGKFRLTQGDTATEIGAIMGNETWLSEHGAIPNQHDSELLHRMKLEGKSVVLLALSSQEESIVPLPAKPGPPFSIAALFAVADPVRAEAPWVITQLHSQGIETWMISGDNQITATAVAKLVGIPSANVIAGVLPPQKADKIRWLQTLPRIQAAGRKRIGKNNSGVGRQIVAMVGDGINDAPALTAADVGIAMGSGSDIALSSAKFILLSSNLRGLLTLTDLSRKVFNRIKFNFGWATVYNLITLPIAAGVIYPAGHARLNPVWSSLAMALSSTSVVCSSLLLRLYKEPKYLDVDQGSTTEVKLEA</sequence>
<keyword evidence="3 10" id="KW-0812">Transmembrane</keyword>
<feature type="compositionally biased region" description="Basic and acidic residues" evidence="11">
    <location>
        <begin position="604"/>
        <end position="628"/>
    </location>
</feature>
<keyword evidence="7" id="KW-1278">Translocase</keyword>
<dbReference type="SUPFAM" id="SSF81653">
    <property type="entry name" value="Calcium ATPase, transduction domain A"/>
    <property type="match status" value="1"/>
</dbReference>
<dbReference type="SFLD" id="SFLDS00003">
    <property type="entry name" value="Haloacid_Dehalogenase"/>
    <property type="match status" value="1"/>
</dbReference>
<evidence type="ECO:0000256" key="2">
    <source>
        <dbReference type="ARBA" id="ARBA00006024"/>
    </source>
</evidence>
<keyword evidence="8 10" id="KW-1133">Transmembrane helix</keyword>
<feature type="transmembrane region" description="Helical" evidence="10">
    <location>
        <begin position="941"/>
        <end position="962"/>
    </location>
</feature>
<feature type="transmembrane region" description="Helical" evidence="10">
    <location>
        <begin position="497"/>
        <end position="521"/>
    </location>
</feature>
<dbReference type="InterPro" id="IPR044492">
    <property type="entry name" value="P_typ_ATPase_HD_dom"/>
</dbReference>
<dbReference type="CDD" id="cd00371">
    <property type="entry name" value="HMA"/>
    <property type="match status" value="1"/>
</dbReference>
<feature type="transmembrane region" description="Helical" evidence="10">
    <location>
        <begin position="301"/>
        <end position="322"/>
    </location>
</feature>
<dbReference type="SUPFAM" id="SSF81665">
    <property type="entry name" value="Calcium ATPase, transmembrane domain M"/>
    <property type="match status" value="1"/>
</dbReference>
<feature type="compositionally biased region" description="Basic and acidic residues" evidence="11">
    <location>
        <begin position="1"/>
        <end position="14"/>
    </location>
</feature>
<dbReference type="OrthoDB" id="432719at2759"/>
<keyword evidence="9 10" id="KW-0472">Membrane</keyword>
<dbReference type="PANTHER" id="PTHR43520:SF32">
    <property type="entry name" value="COPPER RESISTANCE P-TYPE ATPASE (EUROFUNG)"/>
    <property type="match status" value="1"/>
</dbReference>
<dbReference type="STRING" id="685588.A0A067TPW6"/>
<dbReference type="SFLD" id="SFLDF00027">
    <property type="entry name" value="p-type_atpase"/>
    <property type="match status" value="1"/>
</dbReference>
<comment type="subcellular location">
    <subcellularLocation>
        <location evidence="1">Membrane</location>
        <topology evidence="1">Multi-pass membrane protein</topology>
    </subcellularLocation>
</comment>
<name>A0A067TPW6_GALM3</name>
<dbReference type="GO" id="GO:0055070">
    <property type="term" value="P:copper ion homeostasis"/>
    <property type="evidence" value="ECO:0007669"/>
    <property type="project" value="TreeGrafter"/>
</dbReference>
<dbReference type="Pfam" id="PF00702">
    <property type="entry name" value="Hydrolase"/>
    <property type="match status" value="1"/>
</dbReference>
<evidence type="ECO:0000256" key="6">
    <source>
        <dbReference type="ARBA" id="ARBA00022840"/>
    </source>
</evidence>
<dbReference type="InterPro" id="IPR006121">
    <property type="entry name" value="HMA_dom"/>
</dbReference>
<feature type="transmembrane region" description="Helical" evidence="10">
    <location>
        <begin position="203"/>
        <end position="227"/>
    </location>
</feature>
<feature type="region of interest" description="Disordered" evidence="11">
    <location>
        <begin position="1"/>
        <end position="21"/>
    </location>
</feature>
<dbReference type="InterPro" id="IPR001757">
    <property type="entry name" value="P_typ_ATPase"/>
</dbReference>
<evidence type="ECO:0000256" key="10">
    <source>
        <dbReference type="RuleBase" id="RU362081"/>
    </source>
</evidence>
<protein>
    <recommendedName>
        <fullName evidence="12">HMA domain-containing protein</fullName>
    </recommendedName>
</protein>
<dbReference type="NCBIfam" id="TIGR01525">
    <property type="entry name" value="ATPase-IB_hvy"/>
    <property type="match status" value="1"/>
</dbReference>
<evidence type="ECO:0000256" key="9">
    <source>
        <dbReference type="ARBA" id="ARBA00023136"/>
    </source>
</evidence>
<dbReference type="GO" id="GO:0005507">
    <property type="term" value="F:copper ion binding"/>
    <property type="evidence" value="ECO:0007669"/>
    <property type="project" value="TreeGrafter"/>
</dbReference>
<evidence type="ECO:0000256" key="1">
    <source>
        <dbReference type="ARBA" id="ARBA00004141"/>
    </source>
</evidence>
<dbReference type="Gene3D" id="3.30.70.100">
    <property type="match status" value="1"/>
</dbReference>
<dbReference type="AlphaFoldDB" id="A0A067TPW6"/>
<dbReference type="InterPro" id="IPR036163">
    <property type="entry name" value="HMA_dom_sf"/>
</dbReference>
<dbReference type="PROSITE" id="PS50846">
    <property type="entry name" value="HMA_2"/>
    <property type="match status" value="1"/>
</dbReference>
<dbReference type="GO" id="GO:0043682">
    <property type="term" value="F:P-type divalent copper transporter activity"/>
    <property type="evidence" value="ECO:0007669"/>
    <property type="project" value="TreeGrafter"/>
</dbReference>
<dbReference type="InterPro" id="IPR023214">
    <property type="entry name" value="HAD_sf"/>
</dbReference>
<proteinExistence type="inferred from homology"/>
<dbReference type="InterPro" id="IPR036412">
    <property type="entry name" value="HAD-like_sf"/>
</dbReference>
<dbReference type="NCBIfam" id="TIGR01494">
    <property type="entry name" value="ATPase_P-type"/>
    <property type="match status" value="2"/>
</dbReference>